<evidence type="ECO:0000259" key="4">
    <source>
        <dbReference type="Pfam" id="PF01420"/>
    </source>
</evidence>
<dbReference type="PANTHER" id="PTHR30408:SF12">
    <property type="entry name" value="TYPE I RESTRICTION ENZYME MJAVIII SPECIFICITY SUBUNIT"/>
    <property type="match status" value="1"/>
</dbReference>
<name>A0A4R9JPX8_9LEPT</name>
<keyword evidence="5" id="KW-0255">Endonuclease</keyword>
<evidence type="ECO:0000313" key="5">
    <source>
        <dbReference type="EMBL" id="TGL53550.1"/>
    </source>
</evidence>
<dbReference type="InterPro" id="IPR000055">
    <property type="entry name" value="Restrct_endonuc_typeI_TRD"/>
</dbReference>
<dbReference type="AlphaFoldDB" id="A0A4R9JPX8"/>
<feature type="domain" description="Type I restriction modification DNA specificity" evidence="4">
    <location>
        <begin position="211"/>
        <end position="358"/>
    </location>
</feature>
<keyword evidence="2" id="KW-0680">Restriction system</keyword>
<dbReference type="Pfam" id="PF01420">
    <property type="entry name" value="Methylase_S"/>
    <property type="match status" value="2"/>
</dbReference>
<keyword evidence="5" id="KW-0378">Hydrolase</keyword>
<protein>
    <submittedName>
        <fullName evidence="5">Restriction endonuclease subunit S</fullName>
    </submittedName>
</protein>
<comment type="similarity">
    <text evidence="1">Belongs to the type-I restriction system S methylase family.</text>
</comment>
<dbReference type="InterPro" id="IPR044946">
    <property type="entry name" value="Restrct_endonuc_typeI_TRD_sf"/>
</dbReference>
<reference evidence="5" key="1">
    <citation type="journal article" date="2019" name="PLoS Negl. Trop. Dis.">
        <title>Revisiting the worldwide diversity of Leptospira species in the environment.</title>
        <authorList>
            <person name="Vincent A.T."/>
            <person name="Schiettekatte O."/>
            <person name="Bourhy P."/>
            <person name="Veyrier F.J."/>
            <person name="Picardeau M."/>
        </authorList>
    </citation>
    <scope>NUCLEOTIDE SEQUENCE [LARGE SCALE GENOMIC DNA]</scope>
    <source>
        <strain evidence="5">201702454</strain>
    </source>
</reference>
<evidence type="ECO:0000256" key="2">
    <source>
        <dbReference type="ARBA" id="ARBA00022747"/>
    </source>
</evidence>
<comment type="caution">
    <text evidence="5">The sequence shown here is derived from an EMBL/GenBank/DDBJ whole genome shotgun (WGS) entry which is preliminary data.</text>
</comment>
<dbReference type="Gene3D" id="1.10.287.1120">
    <property type="entry name" value="Bipartite methylase S protein"/>
    <property type="match status" value="1"/>
</dbReference>
<evidence type="ECO:0000256" key="1">
    <source>
        <dbReference type="ARBA" id="ARBA00010923"/>
    </source>
</evidence>
<accession>A0A4R9JPX8</accession>
<evidence type="ECO:0000313" key="6">
    <source>
        <dbReference type="Proteomes" id="UP000297609"/>
    </source>
</evidence>
<proteinExistence type="inferred from homology"/>
<evidence type="ECO:0000256" key="3">
    <source>
        <dbReference type="ARBA" id="ARBA00023125"/>
    </source>
</evidence>
<feature type="domain" description="Type I restriction modification DNA specificity" evidence="4">
    <location>
        <begin position="2"/>
        <end position="162"/>
    </location>
</feature>
<dbReference type="EMBL" id="RQGG01000024">
    <property type="protein sequence ID" value="TGL53550.1"/>
    <property type="molecule type" value="Genomic_DNA"/>
</dbReference>
<keyword evidence="6" id="KW-1185">Reference proteome</keyword>
<dbReference type="Gene3D" id="3.90.220.20">
    <property type="entry name" value="DNA methylase specificity domains"/>
    <property type="match status" value="2"/>
</dbReference>
<keyword evidence="3" id="KW-0238">DNA-binding</keyword>
<organism evidence="5 6">
    <name type="scientific">Leptospira kemamanensis</name>
    <dbReference type="NCBI Taxonomy" id="2484942"/>
    <lineage>
        <taxon>Bacteria</taxon>
        <taxon>Pseudomonadati</taxon>
        <taxon>Spirochaetota</taxon>
        <taxon>Spirochaetia</taxon>
        <taxon>Leptospirales</taxon>
        <taxon>Leptospiraceae</taxon>
        <taxon>Leptospira</taxon>
    </lineage>
</organism>
<sequence length="418" mass="46093">MKSELYTSSGIPVIRGTNLTGGRKLTGDWVFISNETAKQLQGCIVNIGDLVFPHRGSIGEVGIITNDENNSIISSSLMKLSPDPAQVESLFLYYYFRSSEGKFKLLRNSSQVGTPGIGQPLASLKSIDLNLPPLPTQKAIAHLLGTLDDKIELLRQMNETLEAIAKALFQSWFVDFDPVRKKAEGIPTGLPKEIEDLFPSEFEESELGEIPKGWKVGKLGELTQIVGGSTPSTTNESFWNGEHHFATPKDLSNATSPILLKTDRRITFAGVKEISSGILESGTLLMSSRAPIGYVSLSEIPISINQGFIGFKKGAYLSNYFLFFWLKQNMETIIGNANGTTFLEISKSNFRMISCIKPSQEALSFFDNIVSTYFIQLKENTLQINNLIAIRDSLLPKLISGELELTDKTITQILEPAK</sequence>
<dbReference type="PANTHER" id="PTHR30408">
    <property type="entry name" value="TYPE-1 RESTRICTION ENZYME ECOKI SPECIFICITY PROTEIN"/>
    <property type="match status" value="1"/>
</dbReference>
<gene>
    <name evidence="5" type="ORF">EHQ59_08455</name>
</gene>
<dbReference type="OrthoDB" id="9811611at2"/>
<dbReference type="InterPro" id="IPR052021">
    <property type="entry name" value="Type-I_RS_S_subunit"/>
</dbReference>
<dbReference type="SUPFAM" id="SSF116734">
    <property type="entry name" value="DNA methylase specificity domain"/>
    <property type="match status" value="2"/>
</dbReference>
<dbReference type="GO" id="GO:0009307">
    <property type="term" value="P:DNA restriction-modification system"/>
    <property type="evidence" value="ECO:0007669"/>
    <property type="project" value="UniProtKB-KW"/>
</dbReference>
<keyword evidence="5" id="KW-0540">Nuclease</keyword>
<dbReference type="GO" id="GO:0003677">
    <property type="term" value="F:DNA binding"/>
    <property type="evidence" value="ECO:0007669"/>
    <property type="project" value="UniProtKB-KW"/>
</dbReference>
<dbReference type="GO" id="GO:0004519">
    <property type="term" value="F:endonuclease activity"/>
    <property type="evidence" value="ECO:0007669"/>
    <property type="project" value="UniProtKB-KW"/>
</dbReference>
<dbReference type="Proteomes" id="UP000297609">
    <property type="component" value="Unassembled WGS sequence"/>
</dbReference>